<dbReference type="SUPFAM" id="SSF111369">
    <property type="entry name" value="HlyD-like secretion proteins"/>
    <property type="match status" value="1"/>
</dbReference>
<feature type="chain" id="PRO_5041221902" evidence="2">
    <location>
        <begin position="25"/>
        <end position="351"/>
    </location>
</feature>
<reference evidence="5 6" key="1">
    <citation type="journal article" date="2014" name="Int. J. Syst. Evol. Microbiol.">
        <title>Complete genome sequence of Corynebacterium casei LMG S-19264T (=DSM 44701T), isolated from a smear-ripened cheese.</title>
        <authorList>
            <consortium name="US DOE Joint Genome Institute (JGI-PGF)"/>
            <person name="Walter F."/>
            <person name="Albersmeier A."/>
            <person name="Kalinowski J."/>
            <person name="Ruckert C."/>
        </authorList>
    </citation>
    <scope>NUCLEOTIDE SEQUENCE [LARGE SCALE GENOMIC DNA]</scope>
    <source>
        <strain evidence="5 6">NBRC 112785</strain>
    </source>
</reference>
<dbReference type="EMBL" id="BSPO01000001">
    <property type="protein sequence ID" value="GLS82327.1"/>
    <property type="molecule type" value="Genomic_DNA"/>
</dbReference>
<keyword evidence="6" id="KW-1185">Reference proteome</keyword>
<feature type="signal peptide" evidence="2">
    <location>
        <begin position="1"/>
        <end position="24"/>
    </location>
</feature>
<dbReference type="GO" id="GO:0015562">
    <property type="term" value="F:efflux transmembrane transporter activity"/>
    <property type="evidence" value="ECO:0007669"/>
    <property type="project" value="TreeGrafter"/>
</dbReference>
<protein>
    <submittedName>
        <fullName evidence="5">Multidrug resistance protein</fullName>
    </submittedName>
</protein>
<comment type="similarity">
    <text evidence="1">Belongs to the membrane fusion protein (MFP) (TC 8.A.1) family.</text>
</comment>
<gene>
    <name evidence="5" type="ORF">GCM10007894_03040</name>
</gene>
<dbReference type="Proteomes" id="UP001157439">
    <property type="component" value="Unassembled WGS sequence"/>
</dbReference>
<dbReference type="PANTHER" id="PTHR30469:SF20">
    <property type="entry name" value="EFFLUX RND TRANSPORTER PERIPLASMIC ADAPTOR SUBUNIT"/>
    <property type="match status" value="1"/>
</dbReference>
<dbReference type="InterPro" id="IPR058625">
    <property type="entry name" value="MdtA-like_BSH"/>
</dbReference>
<dbReference type="AlphaFoldDB" id="A0AA37TJ17"/>
<evidence type="ECO:0000259" key="4">
    <source>
        <dbReference type="Pfam" id="PF25917"/>
    </source>
</evidence>
<evidence type="ECO:0000259" key="3">
    <source>
        <dbReference type="Pfam" id="PF25876"/>
    </source>
</evidence>
<name>A0AA37TJ17_9GAMM</name>
<evidence type="ECO:0000313" key="6">
    <source>
        <dbReference type="Proteomes" id="UP001157439"/>
    </source>
</evidence>
<organism evidence="5 6">
    <name type="scientific">Paraferrimonas haliotis</name>
    <dbReference type="NCBI Taxonomy" id="2013866"/>
    <lineage>
        <taxon>Bacteria</taxon>
        <taxon>Pseudomonadati</taxon>
        <taxon>Pseudomonadota</taxon>
        <taxon>Gammaproteobacteria</taxon>
        <taxon>Alteromonadales</taxon>
        <taxon>Ferrimonadaceae</taxon>
        <taxon>Paraferrimonas</taxon>
    </lineage>
</organism>
<proteinExistence type="inferred from homology"/>
<dbReference type="NCBIfam" id="TIGR01730">
    <property type="entry name" value="RND_mfp"/>
    <property type="match status" value="1"/>
</dbReference>
<dbReference type="Pfam" id="PF25876">
    <property type="entry name" value="HH_MFP_RND"/>
    <property type="match status" value="1"/>
</dbReference>
<accession>A0AA37TJ17</accession>
<dbReference type="Gene3D" id="2.40.420.20">
    <property type="match status" value="1"/>
</dbReference>
<keyword evidence="2" id="KW-0732">Signal</keyword>
<dbReference type="InterPro" id="IPR006143">
    <property type="entry name" value="RND_pump_MFP"/>
</dbReference>
<dbReference type="PROSITE" id="PS51257">
    <property type="entry name" value="PROKAR_LIPOPROTEIN"/>
    <property type="match status" value="1"/>
</dbReference>
<evidence type="ECO:0000256" key="1">
    <source>
        <dbReference type="ARBA" id="ARBA00009477"/>
    </source>
</evidence>
<feature type="domain" description="Multidrug resistance protein MdtA-like barrel-sandwich hybrid" evidence="4">
    <location>
        <begin position="66"/>
        <end position="169"/>
    </location>
</feature>
<evidence type="ECO:0000313" key="5">
    <source>
        <dbReference type="EMBL" id="GLS82327.1"/>
    </source>
</evidence>
<dbReference type="Gene3D" id="1.10.287.470">
    <property type="entry name" value="Helix hairpin bin"/>
    <property type="match status" value="1"/>
</dbReference>
<dbReference type="Gene3D" id="2.40.50.100">
    <property type="match status" value="1"/>
</dbReference>
<dbReference type="PANTHER" id="PTHR30469">
    <property type="entry name" value="MULTIDRUG RESISTANCE PROTEIN MDTA"/>
    <property type="match status" value="1"/>
</dbReference>
<dbReference type="Pfam" id="PF25917">
    <property type="entry name" value="BSH_RND"/>
    <property type="match status" value="1"/>
</dbReference>
<dbReference type="InterPro" id="IPR058624">
    <property type="entry name" value="MdtA-like_HH"/>
</dbReference>
<dbReference type="RefSeq" id="WP_158220701.1">
    <property type="nucleotide sequence ID" value="NZ_BSPO01000001.1"/>
</dbReference>
<dbReference type="Gene3D" id="2.40.30.170">
    <property type="match status" value="1"/>
</dbReference>
<evidence type="ECO:0000256" key="2">
    <source>
        <dbReference type="SAM" id="SignalP"/>
    </source>
</evidence>
<sequence>MKPTYLILISTLSAALLGCGQSQSQTLADPSSKPVKLTQVQFNSSTPYQQLVAEVTTTTPTPLSFRVGGELQSIIVEMGQTVEKGQLLAQLDPTDFELNLEATRIQRDQAKASFARAQQLFTQQLVSKDAFDQAESAYQQAQAAVEQAQTDLSYSKIYAPFSGVITLRHASTHQVLGPYQPLFTLVDNHHQQISSWVPVTIASRLRGQQPELAFVSDTQPKHPMPAHLVKVASEPDVDTNTYQVTLAIDTDLALKPGHSGELQIYWNDSATQVSPIPHGAWISLEQNNAEQHGEVWLFDSQTQTISRRHVTLDTVTNTVTGLKNGDWVVSSGVQQLSEGQKVRPWTRERGI</sequence>
<dbReference type="GO" id="GO:1990281">
    <property type="term" value="C:efflux pump complex"/>
    <property type="evidence" value="ECO:0007669"/>
    <property type="project" value="TreeGrafter"/>
</dbReference>
<comment type="caution">
    <text evidence="5">The sequence shown here is derived from an EMBL/GenBank/DDBJ whole genome shotgun (WGS) entry which is preliminary data.</text>
</comment>
<feature type="domain" description="Multidrug resistance protein MdtA-like alpha-helical hairpin" evidence="3">
    <location>
        <begin position="108"/>
        <end position="155"/>
    </location>
</feature>